<dbReference type="RefSeq" id="WP_077568606.1">
    <property type="nucleotide sequence ID" value="NZ_CP187984.1"/>
</dbReference>
<dbReference type="EMBL" id="MSAG01000056">
    <property type="protein sequence ID" value="PUX16118.1"/>
    <property type="molecule type" value="Genomic_DNA"/>
</dbReference>
<organism evidence="2">
    <name type="scientific">Cronobacter turicensis</name>
    <dbReference type="NCBI Taxonomy" id="413502"/>
    <lineage>
        <taxon>Bacteria</taxon>
        <taxon>Pseudomonadati</taxon>
        <taxon>Pseudomonadota</taxon>
        <taxon>Gammaproteobacteria</taxon>
        <taxon>Enterobacterales</taxon>
        <taxon>Enterobacteriaceae</taxon>
        <taxon>Cronobacter</taxon>
    </lineage>
</organism>
<proteinExistence type="predicted"/>
<name>A0A2T7AVN2_9ENTR</name>
<sequence length="98" mass="10936">MRFFIKVLSIGFFVALLAAMLIATEDKYSLIYEIDPSIPEGSFVDNGNGSGNEVGAAALFLILLLQFMSYYFINGKKWRVTSVTLAILAVFLFVMRIL</sequence>
<gene>
    <name evidence="2" type="ORF">BS411_21800</name>
</gene>
<comment type="caution">
    <text evidence="2">The sequence shown here is derived from an EMBL/GenBank/DDBJ whole genome shotgun (WGS) entry which is preliminary data.</text>
</comment>
<accession>A0A2T7AVN2</accession>
<evidence type="ECO:0000256" key="1">
    <source>
        <dbReference type="SAM" id="Phobius"/>
    </source>
</evidence>
<protein>
    <recommendedName>
        <fullName evidence="3">DUF2645 domain-containing protein</fullName>
    </recommendedName>
</protein>
<reference evidence="2" key="1">
    <citation type="submission" date="2016-12" db="EMBL/GenBank/DDBJ databases">
        <title>Analysis of the Molecular Diversity Among Cronobacter Species Isolated from Filth Flies Using a Pan Genomic DNA Microarray.</title>
        <authorList>
            <person name="Pava-Ripoll M."/>
            <person name="Tall B."/>
            <person name="Farber J."/>
            <person name="Fanning S."/>
            <person name="Lehner A."/>
            <person name="Stephan R."/>
            <person name="Pagotto F."/>
            <person name="Iverson C."/>
            <person name="Ziobro G."/>
            <person name="Miller A."/>
            <person name="Pearson R."/>
            <person name="Yan Q."/>
            <person name="Kim M."/>
            <person name="Jeong S."/>
            <person name="Park J."/>
            <person name="Jun S."/>
            <person name="Choi H."/>
            <person name="Chung T."/>
            <person name="Yoo Y."/>
            <person name="Park E."/>
            <person name="Hwang S."/>
            <person name="Lee B."/>
            <person name="Sathyamoorthy V."/>
            <person name="Carter L."/>
            <person name="Mammel M."/>
            <person name="Jackson S."/>
            <person name="Kothary M."/>
            <person name="Patel I."/>
            <person name="Grim C."/>
            <person name="Gopinath G."/>
            <person name="Gangiredla J."/>
            <person name="Chase H."/>
        </authorList>
    </citation>
    <scope>NUCLEOTIDE SEQUENCE [LARGE SCALE GENOMIC DNA]</scope>
    <source>
        <strain evidence="2">MOD1-Sh41s</strain>
    </source>
</reference>
<keyword evidence="1" id="KW-1133">Transmembrane helix</keyword>
<evidence type="ECO:0008006" key="3">
    <source>
        <dbReference type="Google" id="ProtNLM"/>
    </source>
</evidence>
<feature type="transmembrane region" description="Helical" evidence="1">
    <location>
        <begin position="54"/>
        <end position="73"/>
    </location>
</feature>
<feature type="transmembrane region" description="Helical" evidence="1">
    <location>
        <begin position="80"/>
        <end position="97"/>
    </location>
</feature>
<evidence type="ECO:0000313" key="2">
    <source>
        <dbReference type="EMBL" id="PUX16118.1"/>
    </source>
</evidence>
<keyword evidence="1" id="KW-0812">Transmembrane</keyword>
<keyword evidence="1" id="KW-0472">Membrane</keyword>
<dbReference type="OrthoDB" id="6637680at2"/>
<dbReference type="AlphaFoldDB" id="A0A2T7AVN2"/>